<keyword evidence="1 2" id="KW-0732">Signal</keyword>
<dbReference type="PANTHER" id="PTHR44103">
    <property type="entry name" value="PROPROTEIN CONVERTASE P"/>
    <property type="match status" value="1"/>
</dbReference>
<dbReference type="eggNOG" id="COG0739">
    <property type="taxonomic scope" value="Bacteria"/>
</dbReference>
<sequence>MQFRSTGTRSTRSTRLAAAVTAVLAVTALGAGTLATAPTAFAATAPAAAPAEAGETAALPVYPEGTELGSVGDSGFITYSFGHDTSRKLLWTPYDGGTPIPLQEPENGWTTVGAGDVVVFGEDSGALTLRNMAAPTAPEVAIDLGALHGTYVTALSPTSVLAQLTKEDGTAELHVVTKDGAATNSRRIEGLPADAADFAASRAHDGAVLVGYETGPANARTGGRALVDLAAGTAGTRYPAADSGTSYGGLEFSASHLTWFGYEGGFGDYVTSVDRVTGETKRTGLGPHLDEPFSGLVGDWLVHGTPTTPVEAVSLTTGETRRLLDSGSGVRTAGDGTAVVRGATAADGKGLFRVEIAADGTPKVTKAADEKRVVDLRIEQVDVPDSVNLDRTGGQVTMSWTLSHREAYLDVRVTNTVTDQVTTERVYAPAEGNRFTYTWDGTLDGADAPNGRYAVEAEAMLLDGTGEPVYQGWLMNVTRTANPHDFTDNGSTDVLARDAAGVLWRDDLRDRPVDGRTETAGRARIGGGWGAYKQIEAVGNLAGSATGDLIALDGSGVLWHYLGKGDGTFASRVKIGGGWGGYDKLAGGSDLDGDGRADLLATDTTGALWFYKGTGDAVKPFAPRTKVGGGWGIFNQITAVGNIAGTAAGDLVARDKDGVLWLYQGTGPGTFAPRTKVGGGWGTFSQLVGAGDVDNDGRPDLIAYGPTATYVYRSTGSVSTPFARQATTLYAGEGTKFNSVL</sequence>
<dbReference type="PATRIC" id="fig|953739.5.peg.5628"/>
<evidence type="ECO:0000313" key="4">
    <source>
        <dbReference type="Proteomes" id="UP000006854"/>
    </source>
</evidence>
<dbReference type="STRING" id="953739.SVEN_3403"/>
<feature type="chain" id="PRO_5003289052" evidence="2">
    <location>
        <begin position="43"/>
        <end position="741"/>
    </location>
</feature>
<dbReference type="RefSeq" id="WP_015034604.1">
    <property type="nucleotide sequence ID" value="NC_018750.1"/>
</dbReference>
<dbReference type="AlphaFoldDB" id="F2RAK7"/>
<dbReference type="InterPro" id="IPR028994">
    <property type="entry name" value="Integrin_alpha_N"/>
</dbReference>
<dbReference type="PANTHER" id="PTHR44103:SF1">
    <property type="entry name" value="PROPROTEIN CONVERTASE P"/>
    <property type="match status" value="1"/>
</dbReference>
<proteinExistence type="predicted"/>
<name>F2RAK7_STRVP</name>
<dbReference type="Proteomes" id="UP000006854">
    <property type="component" value="Chromosome"/>
</dbReference>
<accession>F2RAK7</accession>
<dbReference type="GeneID" id="51863966"/>
<dbReference type="SUPFAM" id="SSF69318">
    <property type="entry name" value="Integrin alpha N-terminal domain"/>
    <property type="match status" value="1"/>
</dbReference>
<reference evidence="3 4" key="1">
    <citation type="journal article" date="2011" name="BMC Genomics">
        <title>Genome-wide analysis of the role of GlnR in Streptomyces venezuelae provides new insights into global nitrogen regulation in actinomycetes.</title>
        <authorList>
            <person name="Pullan S.T."/>
            <person name="Bibb M.J."/>
            <person name="Merrick M."/>
        </authorList>
    </citation>
    <scope>NUCLEOTIDE SEQUENCE [LARGE SCALE GENOMIC DNA]</scope>
    <source>
        <strain evidence="3">ATCC 10712</strain>
    </source>
</reference>
<feature type="signal peptide" evidence="2">
    <location>
        <begin position="1"/>
        <end position="42"/>
    </location>
</feature>
<dbReference type="HOGENOM" id="CLU_021583_0_0_11"/>
<dbReference type="OrthoDB" id="3921761at2"/>
<keyword evidence="4" id="KW-1185">Reference proteome</keyword>
<evidence type="ECO:0000256" key="2">
    <source>
        <dbReference type="SAM" id="SignalP"/>
    </source>
</evidence>
<dbReference type="InterPro" id="IPR013517">
    <property type="entry name" value="FG-GAP"/>
</dbReference>
<dbReference type="KEGG" id="sve:SVEN_3403"/>
<evidence type="ECO:0000313" key="3">
    <source>
        <dbReference type="EMBL" id="CCA56689.1"/>
    </source>
</evidence>
<organism evidence="3 4">
    <name type="scientific">Streptomyces venezuelae (strain ATCC 10712 / CBS 650.69 / DSM 40230 / JCM 4526 / NBRC 13096 / PD 04745)</name>
    <dbReference type="NCBI Taxonomy" id="953739"/>
    <lineage>
        <taxon>Bacteria</taxon>
        <taxon>Bacillati</taxon>
        <taxon>Actinomycetota</taxon>
        <taxon>Actinomycetes</taxon>
        <taxon>Kitasatosporales</taxon>
        <taxon>Streptomycetaceae</taxon>
        <taxon>Streptomyces</taxon>
    </lineage>
</organism>
<dbReference type="EMBL" id="FR845719">
    <property type="protein sequence ID" value="CCA56689.1"/>
    <property type="molecule type" value="Genomic_DNA"/>
</dbReference>
<evidence type="ECO:0000256" key="1">
    <source>
        <dbReference type="ARBA" id="ARBA00022729"/>
    </source>
</evidence>
<gene>
    <name evidence="3" type="ordered locus">SVEN_3403</name>
</gene>
<protein>
    <submittedName>
        <fullName evidence="3">Secreted protein</fullName>
    </submittedName>
</protein>
<dbReference type="Pfam" id="PF13517">
    <property type="entry name" value="FG-GAP_3"/>
    <property type="match status" value="1"/>
</dbReference>
<dbReference type="Gene3D" id="2.20.25.650">
    <property type="entry name" value="Tachylectin-2-like"/>
    <property type="match status" value="1"/>
</dbReference>